<protein>
    <submittedName>
        <fullName evidence="1">Flagellar basal body L-ring protein FlgH</fullName>
    </submittedName>
</protein>
<comment type="caution">
    <text evidence="1">The sequence shown here is derived from an EMBL/GenBank/DDBJ whole genome shotgun (WGS) entry which is preliminary data.</text>
</comment>
<keyword evidence="1" id="KW-0282">Flagellum</keyword>
<keyword evidence="2" id="KW-1185">Reference proteome</keyword>
<keyword evidence="1" id="KW-0969">Cilium</keyword>
<name>A0ACC7MMF3_9BURK</name>
<keyword evidence="1" id="KW-0966">Cell projection</keyword>
<evidence type="ECO:0000313" key="1">
    <source>
        <dbReference type="EMBL" id="MFJ1472368.1"/>
    </source>
</evidence>
<accession>A0ACC7MMF3</accession>
<organism evidence="1 2">
    <name type="scientific">Massilia orientalis</name>
    <dbReference type="NCBI Taxonomy" id="3050128"/>
    <lineage>
        <taxon>Bacteria</taxon>
        <taxon>Pseudomonadati</taxon>
        <taxon>Pseudomonadota</taxon>
        <taxon>Betaproteobacteria</taxon>
        <taxon>Burkholderiales</taxon>
        <taxon>Oxalobacteraceae</taxon>
        <taxon>Telluria group</taxon>
        <taxon>Massilia</taxon>
    </lineage>
</organism>
<proteinExistence type="predicted"/>
<dbReference type="Proteomes" id="UP001168096">
    <property type="component" value="Unassembled WGS sequence"/>
</dbReference>
<reference evidence="1" key="1">
    <citation type="submission" date="2024-11" db="EMBL/GenBank/DDBJ databases">
        <title>Description of Massilia orientalis sp. nov., isolated from rhizosphere soil of Ageratina adenophora.</title>
        <authorList>
            <person name="Wang Y."/>
        </authorList>
    </citation>
    <scope>NUCLEOTIDE SEQUENCE</scope>
    <source>
        <strain evidence="1">YIM B02787</strain>
    </source>
</reference>
<gene>
    <name evidence="1" type="ORF">QPK29_032035</name>
</gene>
<evidence type="ECO:0000313" key="2">
    <source>
        <dbReference type="Proteomes" id="UP001168096"/>
    </source>
</evidence>
<sequence length="191" mass="20907">MNFRFRHGVFLLLASANGATAGDSLYRPDIYQALTSDLRARRIGDLITVMVYESASASSTANTTAARDANVGLNVQGSGERWDARINAGNQMDGRGRTEREGKVLAQITVSIRAIGERGDLTIAGEQVVDINNERQQISIEGQVRPQDVSDTNVVLSTRIANARIRYSGQGDVSDKQRPAWWQRLLSLFGV</sequence>
<dbReference type="EMBL" id="JASNRB020000044">
    <property type="protein sequence ID" value="MFJ1472368.1"/>
    <property type="molecule type" value="Genomic_DNA"/>
</dbReference>